<accession>A0ABY1AAA7</accession>
<dbReference type="InterPro" id="IPR053843">
    <property type="entry name" value="DnaD_N"/>
</dbReference>
<evidence type="ECO:0000259" key="3">
    <source>
        <dbReference type="Pfam" id="PF07261"/>
    </source>
</evidence>
<dbReference type="Gene3D" id="1.10.10.630">
    <property type="entry name" value="DnaD domain-like"/>
    <property type="match status" value="1"/>
</dbReference>
<feature type="compositionally biased region" description="Basic and acidic residues" evidence="2">
    <location>
        <begin position="200"/>
        <end position="216"/>
    </location>
</feature>
<dbReference type="PANTHER" id="PTHR37293:SF6">
    <property type="entry name" value="DNA REPLICATION PROTEIN DNAD"/>
    <property type="match status" value="1"/>
</dbReference>
<evidence type="ECO:0000313" key="6">
    <source>
        <dbReference type="Proteomes" id="UP000182089"/>
    </source>
</evidence>
<protein>
    <submittedName>
        <fullName evidence="5">DNA replication protein DnaD</fullName>
    </submittedName>
</protein>
<dbReference type="Pfam" id="PF07261">
    <property type="entry name" value="DnaB_2"/>
    <property type="match status" value="1"/>
</dbReference>
<dbReference type="Pfam" id="PF21984">
    <property type="entry name" value="DnaD_N"/>
    <property type="match status" value="1"/>
</dbReference>
<organism evidence="5 6">
    <name type="scientific">Ligilactobacillus ruminis</name>
    <dbReference type="NCBI Taxonomy" id="1623"/>
    <lineage>
        <taxon>Bacteria</taxon>
        <taxon>Bacillati</taxon>
        <taxon>Bacillota</taxon>
        <taxon>Bacilli</taxon>
        <taxon>Lactobacillales</taxon>
        <taxon>Lactobacillaceae</taxon>
        <taxon>Ligilactobacillus</taxon>
    </lineage>
</organism>
<name>A0ABY1AAA7_9LACO</name>
<dbReference type="InterPro" id="IPR034829">
    <property type="entry name" value="DnaD-like_sf"/>
</dbReference>
<comment type="caution">
    <text evidence="5">The sequence shown here is derived from an EMBL/GenBank/DDBJ whole genome shotgun (WGS) entry which is preliminary data.</text>
</comment>
<feature type="domain" description="DnaB/C C-terminal" evidence="3">
    <location>
        <begin position="127"/>
        <end position="198"/>
    </location>
</feature>
<feature type="domain" description="DnaD N-terminal" evidence="4">
    <location>
        <begin position="16"/>
        <end position="111"/>
    </location>
</feature>
<evidence type="ECO:0000313" key="5">
    <source>
        <dbReference type="EMBL" id="SEM49145.1"/>
    </source>
</evidence>
<dbReference type="PANTHER" id="PTHR37293">
    <property type="entry name" value="PHAGE REPLICATION PROTEIN-RELATED"/>
    <property type="match status" value="1"/>
</dbReference>
<comment type="similarity">
    <text evidence="1">Belongs to the DnaB/DnaD family.</text>
</comment>
<dbReference type="InterPro" id="IPR053162">
    <property type="entry name" value="DnaD"/>
</dbReference>
<feature type="region of interest" description="Disordered" evidence="2">
    <location>
        <begin position="200"/>
        <end position="234"/>
    </location>
</feature>
<reference evidence="5 6" key="1">
    <citation type="submission" date="2016-10" db="EMBL/GenBank/DDBJ databases">
        <authorList>
            <person name="Varghese N."/>
            <person name="Submissions S."/>
        </authorList>
    </citation>
    <scope>NUCLEOTIDE SEQUENCE [LARGE SCALE GENOMIC DNA]</scope>
    <source>
        <strain evidence="5 6">WC1T17</strain>
    </source>
</reference>
<gene>
    <name evidence="5" type="ORF">SAMN05216431_103116</name>
</gene>
<dbReference type="InterPro" id="IPR006343">
    <property type="entry name" value="DnaB/C_C"/>
</dbReference>
<evidence type="ECO:0000256" key="2">
    <source>
        <dbReference type="SAM" id="MobiDB-lite"/>
    </source>
</evidence>
<evidence type="ECO:0000259" key="4">
    <source>
        <dbReference type="Pfam" id="PF21984"/>
    </source>
</evidence>
<dbReference type="InterPro" id="IPR036388">
    <property type="entry name" value="WH-like_DNA-bd_sf"/>
</dbReference>
<dbReference type="Proteomes" id="UP000182089">
    <property type="component" value="Unassembled WGS sequence"/>
</dbReference>
<dbReference type="EMBL" id="FOCC01000003">
    <property type="protein sequence ID" value="SEM49145.1"/>
    <property type="molecule type" value="Genomic_DNA"/>
</dbReference>
<dbReference type="SUPFAM" id="SSF158499">
    <property type="entry name" value="DnaD domain-like"/>
    <property type="match status" value="1"/>
</dbReference>
<dbReference type="NCBIfam" id="TIGR01446">
    <property type="entry name" value="DnaD_dom"/>
    <property type="match status" value="1"/>
</dbReference>
<sequence>MEDMILKLLKMGHTTISNLLLENYTKLGLTDSEFIMLLLLIKYQQQNQDVDLEALSVMMNKNVSEIGTLLNNLLVKKIVNLKTTTDALGRQHDEYDYNFLYEKLAKLAAAQKPAQLSKGQNTSDNIFNKFQAEFGRPLSGFEMETIRSWLDEDHYQPDIILLALREAVLNQVYNLKYIDRILISWEKQHVKTPADVERISKRRDLKEPENPIKKDLTGPSIPLYHWSGEANDPK</sequence>
<evidence type="ECO:0000256" key="1">
    <source>
        <dbReference type="ARBA" id="ARBA00093462"/>
    </source>
</evidence>
<dbReference type="Gene3D" id="1.10.10.10">
    <property type="entry name" value="Winged helix-like DNA-binding domain superfamily/Winged helix DNA-binding domain"/>
    <property type="match status" value="1"/>
</dbReference>
<proteinExistence type="inferred from homology"/>